<evidence type="ECO:0000313" key="1">
    <source>
        <dbReference type="EMBL" id="KAJ1199262.1"/>
    </source>
</evidence>
<reference evidence="1" key="1">
    <citation type="journal article" date="2022" name="bioRxiv">
        <title>Sequencing and chromosome-scale assembly of the giantPleurodeles waltlgenome.</title>
        <authorList>
            <person name="Brown T."/>
            <person name="Elewa A."/>
            <person name="Iarovenko S."/>
            <person name="Subramanian E."/>
            <person name="Araus A.J."/>
            <person name="Petzold A."/>
            <person name="Susuki M."/>
            <person name="Suzuki K.-i.T."/>
            <person name="Hayashi T."/>
            <person name="Toyoda A."/>
            <person name="Oliveira C."/>
            <person name="Osipova E."/>
            <person name="Leigh N.D."/>
            <person name="Simon A."/>
            <person name="Yun M.H."/>
        </authorList>
    </citation>
    <scope>NUCLEOTIDE SEQUENCE</scope>
    <source>
        <strain evidence="1">20211129_DDA</strain>
        <tissue evidence="1">Liver</tissue>
    </source>
</reference>
<sequence>MIGDFNIQGLDANTEDFPLVRGRQLLQNFFTTFSPSSARQEQRENRIRCLLPPSFKGGFTIDFIFLLEKLKQSVNHFNITKRVESDNNPLKCTIDLQAQAAEQQVLVGASKGTEQVQLVRRIKWRPEDASKITLWLRTQPRAPTTSLEWWTKSVDDLHKLLLGNLRHTQATLPAQRGTTTHMDNNLLGKRRALRRALRKHKQKPTLDTAVPV</sequence>
<comment type="caution">
    <text evidence="1">The sequence shown here is derived from an EMBL/GenBank/DDBJ whole genome shotgun (WGS) entry which is preliminary data.</text>
</comment>
<keyword evidence="2" id="KW-1185">Reference proteome</keyword>
<organism evidence="1 2">
    <name type="scientific">Pleurodeles waltl</name>
    <name type="common">Iberian ribbed newt</name>
    <dbReference type="NCBI Taxonomy" id="8319"/>
    <lineage>
        <taxon>Eukaryota</taxon>
        <taxon>Metazoa</taxon>
        <taxon>Chordata</taxon>
        <taxon>Craniata</taxon>
        <taxon>Vertebrata</taxon>
        <taxon>Euteleostomi</taxon>
        <taxon>Amphibia</taxon>
        <taxon>Batrachia</taxon>
        <taxon>Caudata</taxon>
        <taxon>Salamandroidea</taxon>
        <taxon>Salamandridae</taxon>
        <taxon>Pleurodelinae</taxon>
        <taxon>Pleurodeles</taxon>
    </lineage>
</organism>
<accession>A0AAV7VGI0</accession>
<name>A0AAV7VGI0_PLEWA</name>
<gene>
    <name evidence="1" type="ORF">NDU88_003100</name>
</gene>
<evidence type="ECO:0008006" key="3">
    <source>
        <dbReference type="Google" id="ProtNLM"/>
    </source>
</evidence>
<dbReference type="EMBL" id="JANPWB010000003">
    <property type="protein sequence ID" value="KAJ1199262.1"/>
    <property type="molecule type" value="Genomic_DNA"/>
</dbReference>
<evidence type="ECO:0000313" key="2">
    <source>
        <dbReference type="Proteomes" id="UP001066276"/>
    </source>
</evidence>
<protein>
    <recommendedName>
        <fullName evidence="3">Endonuclease/exonuclease/phosphatase domain-containing protein</fullName>
    </recommendedName>
</protein>
<dbReference type="AlphaFoldDB" id="A0AAV7VGI0"/>
<proteinExistence type="predicted"/>
<dbReference type="Proteomes" id="UP001066276">
    <property type="component" value="Chromosome 2_1"/>
</dbReference>